<feature type="compositionally biased region" description="Basic and acidic residues" evidence="1">
    <location>
        <begin position="250"/>
        <end position="283"/>
    </location>
</feature>
<name>A9U1W4_PHYPA</name>
<evidence type="ECO:0000313" key="2">
    <source>
        <dbReference type="EMBL" id="EDQ50343.1"/>
    </source>
</evidence>
<dbReference type="EMBL" id="DS545310">
    <property type="protein sequence ID" value="EDQ50343.1"/>
    <property type="molecule type" value="Genomic_DNA"/>
</dbReference>
<accession>A9U1W4</accession>
<dbReference type="AlphaFoldDB" id="A9U1W4"/>
<evidence type="ECO:0000256" key="1">
    <source>
        <dbReference type="SAM" id="MobiDB-lite"/>
    </source>
</evidence>
<proteinExistence type="predicted"/>
<protein>
    <submittedName>
        <fullName evidence="2">Predicted protein</fullName>
    </submittedName>
</protein>
<sequence>MVHLDCYKVFTVVLWPRPTHDLLDDGHDDQVEQEGHEQIEESAKLRGESGLRSQERCGRPRDKEVAIARELQGSQEYSEEDSQAMFMHLRQELPVKRHNMLPRSNRIPCSNPPEHGPRLINPSLQIFSASATNQTTDWPTSELDSQPEAIIRVFSYKSYPRCRTLSCPAVNIRCPSLGCSYGTHTTLHNVKTQVNDLQPRPNRNSIITEQDSIITAIHAHISPQQNLGTIGSRIVDVLDLVIVEDRMRRQTGEPKSRVEDAESTHRPIVNRHGDSDARSDRKFTGTCPTVNPRLTETVSRASEDLFHKAPASRSHLHLPPDCAILLHIERSHQQLTAVVATCRTRYRSQTHFTRRRNMTLGEESQTEFCCGPAQMSSIEAIRLQKEFDKRMSDPTDEIINGLLQTVLGRFCHRGSSSWVNLTFSLILRRL</sequence>
<reference evidence="2" key="1">
    <citation type="journal article" date="2008" name="Science">
        <title>The Physcomitrella genome reveals evolutionary insights into the conquest of land by plants.</title>
        <authorList>
            <person name="Rensing S."/>
            <person name="Lang D."/>
            <person name="Zimmer A."/>
            <person name="Terry A."/>
            <person name="Salamov A."/>
            <person name="Shapiro H."/>
            <person name="Nishiyama T."/>
            <person name="Perroud P.-F."/>
            <person name="Lindquist E."/>
            <person name="Kamisugi Y."/>
            <person name="Tanahashi T."/>
            <person name="Sakakibara K."/>
            <person name="Fujita T."/>
            <person name="Oishi K."/>
            <person name="Shin-I T."/>
            <person name="Kuroki Y."/>
            <person name="Toyoda A."/>
            <person name="Suzuki Y."/>
            <person name="Hashimoto A."/>
            <person name="Yamaguchi K."/>
            <person name="Sugano A."/>
            <person name="Kohara Y."/>
            <person name="Fujiyama A."/>
            <person name="Anterola A."/>
            <person name="Aoki S."/>
            <person name="Ashton N."/>
            <person name="Barbazuk W.B."/>
            <person name="Barker E."/>
            <person name="Bennetzen J."/>
            <person name="Bezanilla M."/>
            <person name="Blankenship R."/>
            <person name="Cho S.H."/>
            <person name="Dutcher S."/>
            <person name="Estelle M."/>
            <person name="Fawcett J.A."/>
            <person name="Gundlach H."/>
            <person name="Hanada K."/>
            <person name="Heyl A."/>
            <person name="Hicks K.A."/>
            <person name="Hugh J."/>
            <person name="Lohr M."/>
            <person name="Mayer K."/>
            <person name="Melkozernov A."/>
            <person name="Murata T."/>
            <person name="Nelson D."/>
            <person name="Pils B."/>
            <person name="Prigge M."/>
            <person name="Reiss B."/>
            <person name="Renner T."/>
            <person name="Rombauts S."/>
            <person name="Rushton P."/>
            <person name="Sanderfoot A."/>
            <person name="Schween G."/>
            <person name="Shiu S.-H."/>
            <person name="Stueber K."/>
            <person name="Theodoulou F.L."/>
            <person name="Tu H."/>
            <person name="Van de Peer Y."/>
            <person name="Verrier P.J."/>
            <person name="Waters E."/>
            <person name="Wood A."/>
            <person name="Yang L."/>
            <person name="Cove D."/>
            <person name="Cuming A."/>
            <person name="Hasebe M."/>
            <person name="Lucas S."/>
            <person name="Mishler D.B."/>
            <person name="Reski R."/>
            <person name="Grigoriev I."/>
            <person name="Quatrano R.S."/>
            <person name="Boore J.L."/>
        </authorList>
    </citation>
    <scope>NUCLEOTIDE SEQUENCE [LARGE SCALE GENOMIC DNA]</scope>
</reference>
<feature type="region of interest" description="Disordered" evidence="1">
    <location>
        <begin position="250"/>
        <end position="291"/>
    </location>
</feature>
<feature type="region of interest" description="Disordered" evidence="1">
    <location>
        <begin position="25"/>
        <end position="60"/>
    </location>
</feature>
<organism>
    <name type="scientific">Physcomitrium patens</name>
    <name type="common">Spreading-leaved earth moss</name>
    <name type="synonym">Physcomitrella patens</name>
    <dbReference type="NCBI Taxonomy" id="3218"/>
    <lineage>
        <taxon>Eukaryota</taxon>
        <taxon>Viridiplantae</taxon>
        <taxon>Streptophyta</taxon>
        <taxon>Embryophyta</taxon>
        <taxon>Bryophyta</taxon>
        <taxon>Bryophytina</taxon>
        <taxon>Bryopsida</taxon>
        <taxon>Funariidae</taxon>
        <taxon>Funariales</taxon>
        <taxon>Funariaceae</taxon>
        <taxon>Physcomitrium</taxon>
    </lineage>
</organism>
<gene>
    <name evidence="2" type="ORF">PHYPADRAFT_100504</name>
</gene>